<dbReference type="Pfam" id="PF05045">
    <property type="entry name" value="RgpF"/>
    <property type="match status" value="1"/>
</dbReference>
<dbReference type="Proteomes" id="UP000280346">
    <property type="component" value="Unassembled WGS sequence"/>
</dbReference>
<dbReference type="EMBL" id="RZIJ01000002">
    <property type="protein sequence ID" value="RUQ75209.1"/>
    <property type="molecule type" value="Genomic_DNA"/>
</dbReference>
<accession>A0A433JE97</accession>
<dbReference type="RefSeq" id="WP_126995369.1">
    <property type="nucleotide sequence ID" value="NZ_JBNPXW010000002.1"/>
</dbReference>
<keyword evidence="2" id="KW-1185">Reference proteome</keyword>
<evidence type="ECO:0000313" key="2">
    <source>
        <dbReference type="Proteomes" id="UP000280346"/>
    </source>
</evidence>
<gene>
    <name evidence="1" type="ORF">EJ913_05010</name>
</gene>
<dbReference type="InterPro" id="IPR007739">
    <property type="entry name" value="RgpF"/>
</dbReference>
<dbReference type="OrthoDB" id="8849801at2"/>
<evidence type="ECO:0000313" key="1">
    <source>
        <dbReference type="EMBL" id="RUQ75209.1"/>
    </source>
</evidence>
<protein>
    <submittedName>
        <fullName evidence="1">Polysaccharide biosynthesis-like protein</fullName>
    </submittedName>
</protein>
<reference evidence="1 2" key="1">
    <citation type="submission" date="2018-12" db="EMBL/GenBank/DDBJ databases">
        <authorList>
            <person name="Yang Y."/>
        </authorList>
    </citation>
    <scope>NUCLEOTIDE SEQUENCE [LARGE SCALE GENOMIC DNA]</scope>
    <source>
        <strain evidence="1 2">GSF71</strain>
    </source>
</reference>
<dbReference type="AlphaFoldDB" id="A0A433JE97"/>
<name>A0A433JE97_9PROT</name>
<sequence length="355" mass="40183">MPAGGFLGRITGLALASWWRLHVVALRLFAYIAFAASVLRRRGDYVEERWNGERRLEGAARIAVFVHYDRAGIVHDYVLYYLRQLRIAGFELVFVSNAPSLTADSLAELQTLCALMVRRRNVGYDFGAFRDGLALLGPLEEREGLEELLLANDSVYGPFHDLATLLRRADAGRASVWGITDSWQFGYHLQSYFLLFKRQALLSPAFAQFWRQVRYVQSKTWVVLRYEVGLSRALIRGGLRCAALFPYRQAATGVSEAVRHGGALAAPGLGRRHHAYLSMLFDAVDRGEPLNGSHYFWDYLIAEMGCPFLKRELLHKNPARVPFVHCWDSVIEASSSYDSDLILRHLEASMKNHCA</sequence>
<organism evidence="1 2">
    <name type="scientific">Azospirillum doebereinerae</name>
    <dbReference type="NCBI Taxonomy" id="92933"/>
    <lineage>
        <taxon>Bacteria</taxon>
        <taxon>Pseudomonadati</taxon>
        <taxon>Pseudomonadota</taxon>
        <taxon>Alphaproteobacteria</taxon>
        <taxon>Rhodospirillales</taxon>
        <taxon>Azospirillaceae</taxon>
        <taxon>Azospirillum</taxon>
    </lineage>
</organism>
<comment type="caution">
    <text evidence="1">The sequence shown here is derived from an EMBL/GenBank/DDBJ whole genome shotgun (WGS) entry which is preliminary data.</text>
</comment>
<proteinExistence type="predicted"/>